<sequence length="855" mass="94705">MSQQLGRINVILDGYASILLSRIVTLTTQADGVSIAPEHLDGHANADHVRESNTTTPMVRLASPNSSECGSGDSQTAPQSQLSVFEDIHLTSRLGTRSVFILPLLCVSNDENILALIASALYQRHVLNIDVPVIGLRATPHCSIVRVVVGWMGSSVDEGLPSMHITTPTSSCGVFNLASRKETHHLAEFLFNLRAHFSSVSCAESPILLRRICWRSDHAPTDTLCERGYGGKYSSWHHHLWDPTSVEKPRVRGHTKKGRKGCLVPDIYHKSVSQCGPEFTADAQRTEQTIAPEGRFNTPSFAGHSSRSVSNDAQSNIDTWLFERRAYPICLYTGSGVCDYNDTLVLDEMFAIYNQVVSSVLPRENEGFETSSDSITPDCEPQLHGFVRCASELQAWRTVLQDISLKGTMTSSSQISHLEVIEAVVDRSREYRASRQFCGNSNTQYDGVDVRVNEQAGPFLKDLKVNYARNATRDGYTLAWQCMDAMHYSMLCCDAKWEWRKATDTLSAGTRSIEEQVEAVEDRAEKYRDELFSRSDCGGGDSFGELITELAFGSCNSAVVVPIQGFFLSQSTAANAADASKSQEVAHCIRRAFGVMHLADSADAPGTATTESIEVRRSDQSPHESVAALASDNLLLPLLVVEHADTVRQGEQHNQAFDTALNKCRMCCVSSAIFLSRLGIYGWPVFGLVTFGVKARLVAAMVSPDVLVERLKWDTFTVGPDSHSADEDRYWWGHKTYILDHGIPDYDLSNTKDAVQVAVILSRIKERGTILYEMMSQYGIEPVSNETGSRDFSTSTDRICSEAQWQLVKKRMEGVKAKLLRDGRLESLQKDPWMWTLEAQKIAVEEQPEQSVSSV</sequence>
<comment type="caution">
    <text evidence="1">The sequence shown here is derived from an EMBL/GenBank/DDBJ whole genome shotgun (WGS) entry which is preliminary data.</text>
</comment>
<dbReference type="Proteomes" id="UP000813824">
    <property type="component" value="Unassembled WGS sequence"/>
</dbReference>
<organism evidence="1 2">
    <name type="scientific">Cristinia sonorae</name>
    <dbReference type="NCBI Taxonomy" id="1940300"/>
    <lineage>
        <taxon>Eukaryota</taxon>
        <taxon>Fungi</taxon>
        <taxon>Dikarya</taxon>
        <taxon>Basidiomycota</taxon>
        <taxon>Agaricomycotina</taxon>
        <taxon>Agaricomycetes</taxon>
        <taxon>Agaricomycetidae</taxon>
        <taxon>Agaricales</taxon>
        <taxon>Pleurotineae</taxon>
        <taxon>Stephanosporaceae</taxon>
        <taxon>Cristinia</taxon>
    </lineage>
</organism>
<dbReference type="OrthoDB" id="2919059at2759"/>
<name>A0A8K0UF29_9AGAR</name>
<evidence type="ECO:0000313" key="1">
    <source>
        <dbReference type="EMBL" id="KAH8079067.1"/>
    </source>
</evidence>
<dbReference type="EMBL" id="JAEVFJ010000057">
    <property type="protein sequence ID" value="KAH8079067.1"/>
    <property type="molecule type" value="Genomic_DNA"/>
</dbReference>
<proteinExistence type="predicted"/>
<evidence type="ECO:0000313" key="2">
    <source>
        <dbReference type="Proteomes" id="UP000813824"/>
    </source>
</evidence>
<gene>
    <name evidence="1" type="ORF">BXZ70DRAFT_1012654</name>
</gene>
<accession>A0A8K0UF29</accession>
<dbReference type="AlphaFoldDB" id="A0A8K0UF29"/>
<keyword evidence="2" id="KW-1185">Reference proteome</keyword>
<reference evidence="1" key="1">
    <citation type="journal article" date="2021" name="New Phytol.">
        <title>Evolutionary innovations through gain and loss of genes in the ectomycorrhizal Boletales.</title>
        <authorList>
            <person name="Wu G."/>
            <person name="Miyauchi S."/>
            <person name="Morin E."/>
            <person name="Kuo A."/>
            <person name="Drula E."/>
            <person name="Varga T."/>
            <person name="Kohler A."/>
            <person name="Feng B."/>
            <person name="Cao Y."/>
            <person name="Lipzen A."/>
            <person name="Daum C."/>
            <person name="Hundley H."/>
            <person name="Pangilinan J."/>
            <person name="Johnson J."/>
            <person name="Barry K."/>
            <person name="LaButti K."/>
            <person name="Ng V."/>
            <person name="Ahrendt S."/>
            <person name="Min B."/>
            <person name="Choi I.G."/>
            <person name="Park H."/>
            <person name="Plett J.M."/>
            <person name="Magnuson J."/>
            <person name="Spatafora J.W."/>
            <person name="Nagy L.G."/>
            <person name="Henrissat B."/>
            <person name="Grigoriev I.V."/>
            <person name="Yang Z.L."/>
            <person name="Xu J."/>
            <person name="Martin F.M."/>
        </authorList>
    </citation>
    <scope>NUCLEOTIDE SEQUENCE</scope>
    <source>
        <strain evidence="1">KKN 215</strain>
    </source>
</reference>
<protein>
    <submittedName>
        <fullName evidence="1">Uncharacterized protein</fullName>
    </submittedName>
</protein>